<feature type="domain" description="PH" evidence="5">
    <location>
        <begin position="1584"/>
        <end position="1736"/>
    </location>
</feature>
<feature type="region of interest" description="Disordered" evidence="2">
    <location>
        <begin position="888"/>
        <end position="907"/>
    </location>
</feature>
<feature type="region of interest" description="Disordered" evidence="2">
    <location>
        <begin position="1348"/>
        <end position="1586"/>
    </location>
</feature>
<proteinExistence type="predicted"/>
<feature type="compositionally biased region" description="Acidic residues" evidence="2">
    <location>
        <begin position="462"/>
        <end position="474"/>
    </location>
</feature>
<dbReference type="Proteomes" id="UP001278766">
    <property type="component" value="Unassembled WGS sequence"/>
</dbReference>
<feature type="region of interest" description="Disordered" evidence="2">
    <location>
        <begin position="562"/>
        <end position="588"/>
    </location>
</feature>
<feature type="compositionally biased region" description="Basic residues" evidence="2">
    <location>
        <begin position="479"/>
        <end position="492"/>
    </location>
</feature>
<feature type="compositionally biased region" description="Basic and acidic residues" evidence="2">
    <location>
        <begin position="642"/>
        <end position="674"/>
    </location>
</feature>
<feature type="compositionally biased region" description="Polar residues" evidence="2">
    <location>
        <begin position="1770"/>
        <end position="1784"/>
    </location>
</feature>
<dbReference type="Pfam" id="PF24344">
    <property type="entry name" value="PH_23"/>
    <property type="match status" value="1"/>
</dbReference>
<protein>
    <submittedName>
        <fullName evidence="6">Uncharacterized protein</fullName>
    </submittedName>
</protein>
<dbReference type="InterPro" id="IPR056222">
    <property type="entry name" value="PH_23"/>
</dbReference>
<feature type="compositionally biased region" description="Low complexity" evidence="2">
    <location>
        <begin position="213"/>
        <end position="231"/>
    </location>
</feature>
<feature type="compositionally biased region" description="Low complexity" evidence="2">
    <location>
        <begin position="740"/>
        <end position="755"/>
    </location>
</feature>
<feature type="compositionally biased region" description="Acidic residues" evidence="2">
    <location>
        <begin position="850"/>
        <end position="863"/>
    </location>
</feature>
<feature type="compositionally biased region" description="Polar residues" evidence="2">
    <location>
        <begin position="18"/>
        <end position="36"/>
    </location>
</feature>
<feature type="domain" description="DBL homology" evidence="3">
    <location>
        <begin position="1004"/>
        <end position="1194"/>
    </location>
</feature>
<sequence>MSPPTQDEPLPADPETPQRPSTANKYANATTPTNKRASAPAAATPKSAPAAAGNAGNASANKKKVEPSLLGDFFLGRQSPARVVAQREAIKQRRKSMAADAANVREELRQEMRAAAVRRVQQPGGVTDRVKAWQKGNAAAMKEQGGVIPQPEDLASVPTEIAAEVPAESVTETDRLRVKMRQKSRRRKPKTDKAEDKENQDDGGSDETERGKPSATTSGTSPSKPPVVVKLAPKKRIVSDDNWMKQRKGRSPPRNASTKPKAQPAPAPAPAPMPIPKDFLQRTAKNPTVQNKIKDWAERVEIPEPPPAKVKQYRHKKSGATVTVEEDTPSVIASDPGIKPAPKPPADDGIRVKPMKMKPRKPKAETEDGIRIPPVRKKEPVDDGIRVRPIETNVQDDGIRVRPIDSPLTADGIRVRPGPEVPADDTPVRPASSGPTPSARSNKAPSSKAPSAKRTQSPGPDDVIEVMEDPETEVETPAKRKPRRRRSRRRSPRASPRASPVPRTVELPEDRHSESETARHIPSPTGSSDESEMVPPTVLGNKSLADIPFGYSAFSELDLPLGADARNSTTKRPTKTQRNPSFKAMPKVFKKVVTGAKDIIQEMAEPPRPVATNKPQSIESWLNGTVDPFVEPSASSPVSQEPTRKEPAPQEPARKDPVAQEPARKEPASQEPSRKVSVPQEPTRKISVPQEPARKVSVPQESDRKAPAPKEPTRNTLAEDRKPTPESPGAALESQKRPTSRQTSRPPSRPSSRQASESRSRETVDSAISKSSGSQGNTESQREEDSDATPKKAKSPPASSAGLKRRRATRAAPSPAKSGGKKPFRELLKEAFRGESGGHKLPPAVYPSCETDDESDHDGDDYESTIRSKEPTASDYSSGYYSSTYDSMLSSDLSSQGPQRRKPPTAGVHELSTIMSEEVGSTVSSDAHSDISQTTVTQTTAFTKSTDISRQKSQKTGLKRRLTKHSDLVSVLSLPDNGQLVAPRRSKSIKSSRSLHRRPSRANKSRADELLDEFADDEHFYGRELKALVDGVVPVLLRDVMNGGVGEAKADAAAKSVVSMGMALEKLRNFHKQVPLDDMSELLFWLEDVSPVYDNYLDVWRLGFQGLIINLAPRNGMFDDNDSLLNALPLNEDGDVVGENGERVDVAFLLRRPLIRVKWMVKFLKAAVAVTETHEAERLLSVFTALQEKARKRHREETARMMDEDANNTDTSRCRDLRNLMSLDGVIMNRTRQVAALDVFSLDLDHSSGQRLGCQVEMIFRDSPALPEDKGDILIRELGNNTRSWLLFPPVPRQYISSRLGDDDDSLIVMIRGSHNGNDWYELLKISTNNDEQIDYWLRILGSHPMPPMTRSRPVSMVLGSTSPKSGATDVPVGERKASVSSLGSSDTERPRTPSRHRTQQHGGSSPPAATGYAYPGMTTTKENYAQDHSEQDRRRSSWEHPSGDVPKIVKAPPNTTPYREDGAPPPPIHRNLSSKSSKSPGLLAPPVDSGRRARLKRRMSSPLKHEYTPSDVSSDSSCTLSDEDSESSQTSDEDLEEDEVPDTIPGYSIKEPEVAPPESVVSDNSVTPSHSASQLELAVRDDSRPERPVEKFVGTVSYWSARKGIWKDVNNGEAASIVIHPGCMEVHPLSEQHSNRQAYPLQSSGTSEVDNSNKDAGTIVPLVALILTPVVMIRRSTALDLEVRSPASPEAQLKIEASMFRFRTVNQADARDLYESVHNSRLNNARYIQLSEESRVQSFGQMQPVPGDGSAGDDSSSRRRSWFGRKNSYRASTRAPSVSQGSISTTISANSFLRRLMGGGNNNSYNIDESTLDKPRPSSAAAVPGGGSLYTSSSGSGGSGSGSITPPRSASLSLSNSGSQSRWSAGFAKPFSPDQPLEIRCHLNVQNNRWLDKGDCVLHISRPPPGVRQELPLYNGLEKRVIVTHATKKNADHPLILLDAVLGSKCFSLLGSKGVMCSVWENLRDEEGNVGLAPRSGAIAGKVTKWCFQCKSMQQAGWIMQLLTTEVPGLMMG</sequence>
<feature type="compositionally biased region" description="Acidic residues" evidence="2">
    <location>
        <begin position="1522"/>
        <end position="1542"/>
    </location>
</feature>
<evidence type="ECO:0000259" key="4">
    <source>
        <dbReference type="Pfam" id="PF24344"/>
    </source>
</evidence>
<dbReference type="InterPro" id="IPR056416">
    <property type="entry name" value="DH_2_fung"/>
</dbReference>
<dbReference type="Pfam" id="PF24345">
    <property type="entry name" value="PH_24"/>
    <property type="match status" value="1"/>
</dbReference>
<evidence type="ECO:0000259" key="3">
    <source>
        <dbReference type="Pfam" id="PF24340"/>
    </source>
</evidence>
<keyword evidence="1" id="KW-0175">Coiled coil</keyword>
<evidence type="ECO:0000259" key="5">
    <source>
        <dbReference type="Pfam" id="PF24345"/>
    </source>
</evidence>
<feature type="compositionally biased region" description="Polar residues" evidence="2">
    <location>
        <begin position="888"/>
        <end position="898"/>
    </location>
</feature>
<dbReference type="EMBL" id="JAUEPN010000003">
    <property type="protein sequence ID" value="KAK3297091.1"/>
    <property type="molecule type" value="Genomic_DNA"/>
</dbReference>
<accession>A0AAE0LTE3</accession>
<feature type="region of interest" description="Disordered" evidence="2">
    <location>
        <begin position="1"/>
        <end position="63"/>
    </location>
</feature>
<feature type="compositionally biased region" description="Low complexity" evidence="2">
    <location>
        <begin position="1511"/>
        <end position="1521"/>
    </location>
</feature>
<evidence type="ECO:0000256" key="1">
    <source>
        <dbReference type="SAM" id="Coils"/>
    </source>
</evidence>
<feature type="compositionally biased region" description="Pro residues" evidence="2">
    <location>
        <begin position="263"/>
        <end position="275"/>
    </location>
</feature>
<feature type="region of interest" description="Disordered" evidence="2">
    <location>
        <begin position="1805"/>
        <end position="1858"/>
    </location>
</feature>
<feature type="compositionally biased region" description="Basic and acidic residues" evidence="2">
    <location>
        <begin position="1425"/>
        <end position="1443"/>
    </location>
</feature>
<feature type="compositionally biased region" description="Basic and acidic residues" evidence="2">
    <location>
        <begin position="823"/>
        <end position="838"/>
    </location>
</feature>
<feature type="compositionally biased region" description="Polar residues" evidence="2">
    <location>
        <begin position="566"/>
        <end position="580"/>
    </location>
</feature>
<feature type="compositionally biased region" description="Low complexity" evidence="2">
    <location>
        <begin position="437"/>
        <end position="454"/>
    </location>
</feature>
<feature type="compositionally biased region" description="Polar residues" evidence="2">
    <location>
        <begin position="613"/>
        <end position="623"/>
    </location>
</feature>
<comment type="caution">
    <text evidence="6">The sequence shown here is derived from an EMBL/GenBank/DDBJ whole genome shotgun (WGS) entry which is preliminary data.</text>
</comment>
<reference evidence="6" key="2">
    <citation type="submission" date="2023-06" db="EMBL/GenBank/DDBJ databases">
        <authorList>
            <consortium name="Lawrence Berkeley National Laboratory"/>
            <person name="Haridas S."/>
            <person name="Hensen N."/>
            <person name="Bonometti L."/>
            <person name="Westerberg I."/>
            <person name="Brannstrom I.O."/>
            <person name="Guillou S."/>
            <person name="Cros-Aarteil S."/>
            <person name="Calhoun S."/>
            <person name="Kuo A."/>
            <person name="Mondo S."/>
            <person name="Pangilinan J."/>
            <person name="Riley R."/>
            <person name="Labutti K."/>
            <person name="Andreopoulos B."/>
            <person name="Lipzen A."/>
            <person name="Chen C."/>
            <person name="Yanf M."/>
            <person name="Daum C."/>
            <person name="Ng V."/>
            <person name="Clum A."/>
            <person name="Steindorff A."/>
            <person name="Ohm R."/>
            <person name="Martin F."/>
            <person name="Silar P."/>
            <person name="Natvig D."/>
            <person name="Lalanne C."/>
            <person name="Gautier V."/>
            <person name="Ament-Velasquez S.L."/>
            <person name="Kruys A."/>
            <person name="Hutchinson M.I."/>
            <person name="Powell A.J."/>
            <person name="Barry K."/>
            <person name="Miller A.N."/>
            <person name="Grigoriev I.V."/>
            <person name="Debuchy R."/>
            <person name="Gladieux P."/>
            <person name="Thoren M.H."/>
            <person name="Johannesson H."/>
        </authorList>
    </citation>
    <scope>NUCLEOTIDE SEQUENCE</scope>
    <source>
        <strain evidence="6">CBS 168.71</strain>
    </source>
</reference>
<evidence type="ECO:0000313" key="6">
    <source>
        <dbReference type="EMBL" id="KAK3297091.1"/>
    </source>
</evidence>
<name>A0AAE0LTE3_9PEZI</name>
<feature type="compositionally biased region" description="Basic and acidic residues" evidence="2">
    <location>
        <begin position="362"/>
        <end position="389"/>
    </location>
</feature>
<dbReference type="GeneID" id="87834845"/>
<feature type="compositionally biased region" description="Low complexity" evidence="2">
    <location>
        <begin position="37"/>
        <end position="60"/>
    </location>
</feature>
<feature type="compositionally biased region" description="Basic and acidic residues" evidence="2">
    <location>
        <begin position="506"/>
        <end position="519"/>
    </location>
</feature>
<evidence type="ECO:0000256" key="2">
    <source>
        <dbReference type="SAM" id="MobiDB-lite"/>
    </source>
</evidence>
<feature type="region of interest" description="Disordered" evidence="2">
    <location>
        <begin position="603"/>
        <end position="881"/>
    </location>
</feature>
<feature type="region of interest" description="Disordered" evidence="2">
    <location>
        <begin position="158"/>
        <end position="544"/>
    </location>
</feature>
<feature type="region of interest" description="Disordered" evidence="2">
    <location>
        <begin position="982"/>
        <end position="1005"/>
    </location>
</feature>
<feature type="compositionally biased region" description="Basic residues" evidence="2">
    <location>
        <begin position="178"/>
        <end position="190"/>
    </location>
</feature>
<evidence type="ECO:0000313" key="7">
    <source>
        <dbReference type="Proteomes" id="UP001278766"/>
    </source>
</evidence>
<feature type="compositionally biased region" description="Basic residues" evidence="2">
    <location>
        <begin position="984"/>
        <end position="1004"/>
    </location>
</feature>
<feature type="compositionally biased region" description="Low complexity" evidence="2">
    <location>
        <begin position="493"/>
        <end position="503"/>
    </location>
</feature>
<dbReference type="Pfam" id="PF24340">
    <property type="entry name" value="DH_2"/>
    <property type="match status" value="1"/>
</dbReference>
<gene>
    <name evidence="6" type="ORF">B0H64DRAFT_118106</name>
</gene>
<feature type="compositionally biased region" description="Basic and acidic residues" evidence="2">
    <location>
        <begin position="292"/>
        <end position="302"/>
    </location>
</feature>
<dbReference type="InterPro" id="IPR056223">
    <property type="entry name" value="PH_24"/>
</dbReference>
<organism evidence="6 7">
    <name type="scientific">Chaetomium fimeti</name>
    <dbReference type="NCBI Taxonomy" id="1854472"/>
    <lineage>
        <taxon>Eukaryota</taxon>
        <taxon>Fungi</taxon>
        <taxon>Dikarya</taxon>
        <taxon>Ascomycota</taxon>
        <taxon>Pezizomycotina</taxon>
        <taxon>Sordariomycetes</taxon>
        <taxon>Sordariomycetidae</taxon>
        <taxon>Sordariales</taxon>
        <taxon>Chaetomiaceae</taxon>
        <taxon>Chaetomium</taxon>
    </lineage>
</organism>
<feature type="coiled-coil region" evidence="1">
    <location>
        <begin position="87"/>
        <end position="118"/>
    </location>
</feature>
<feature type="domain" description="PH" evidence="4">
    <location>
        <begin position="1207"/>
        <end position="1348"/>
    </location>
</feature>
<feature type="compositionally biased region" description="Polar residues" evidence="2">
    <location>
        <begin position="1562"/>
        <end position="1575"/>
    </location>
</feature>
<dbReference type="RefSeq" id="XP_062660605.1">
    <property type="nucleotide sequence ID" value="XM_062797897.1"/>
</dbReference>
<keyword evidence="7" id="KW-1185">Reference proteome</keyword>
<reference evidence="6" key="1">
    <citation type="journal article" date="2023" name="Mol. Phylogenet. Evol.">
        <title>Genome-scale phylogeny and comparative genomics of the fungal order Sordariales.</title>
        <authorList>
            <person name="Hensen N."/>
            <person name="Bonometti L."/>
            <person name="Westerberg I."/>
            <person name="Brannstrom I.O."/>
            <person name="Guillou S."/>
            <person name="Cros-Aarteil S."/>
            <person name="Calhoun S."/>
            <person name="Haridas S."/>
            <person name="Kuo A."/>
            <person name="Mondo S."/>
            <person name="Pangilinan J."/>
            <person name="Riley R."/>
            <person name="LaButti K."/>
            <person name="Andreopoulos B."/>
            <person name="Lipzen A."/>
            <person name="Chen C."/>
            <person name="Yan M."/>
            <person name="Daum C."/>
            <person name="Ng V."/>
            <person name="Clum A."/>
            <person name="Steindorff A."/>
            <person name="Ohm R.A."/>
            <person name="Martin F."/>
            <person name="Silar P."/>
            <person name="Natvig D.O."/>
            <person name="Lalanne C."/>
            <person name="Gautier V."/>
            <person name="Ament-Velasquez S.L."/>
            <person name="Kruys A."/>
            <person name="Hutchinson M.I."/>
            <person name="Powell A.J."/>
            <person name="Barry K."/>
            <person name="Miller A.N."/>
            <person name="Grigoriev I.V."/>
            <person name="Debuchy R."/>
            <person name="Gladieux P."/>
            <person name="Hiltunen Thoren M."/>
            <person name="Johannesson H."/>
        </authorList>
    </citation>
    <scope>NUCLEOTIDE SEQUENCE</scope>
    <source>
        <strain evidence="6">CBS 168.71</strain>
    </source>
</reference>
<feature type="compositionally biased region" description="Polar residues" evidence="2">
    <location>
        <begin position="766"/>
        <end position="779"/>
    </location>
</feature>
<feature type="region of interest" description="Disordered" evidence="2">
    <location>
        <begin position="1741"/>
        <end position="1784"/>
    </location>
</feature>
<feature type="compositionally biased region" description="Basic and acidic residues" evidence="2">
    <location>
        <begin position="701"/>
        <end position="724"/>
    </location>
</feature>